<evidence type="ECO:0000256" key="3">
    <source>
        <dbReference type="ARBA" id="ARBA00022771"/>
    </source>
</evidence>
<comment type="subcellular location">
    <subcellularLocation>
        <location evidence="1">Nucleus</location>
    </subcellularLocation>
</comment>
<dbReference type="InterPro" id="IPR003656">
    <property type="entry name" value="Znf_BED"/>
</dbReference>
<keyword evidence="6" id="KW-0804">Transcription</keyword>
<dbReference type="OrthoDB" id="10060245at2759"/>
<evidence type="ECO:0000259" key="10">
    <source>
        <dbReference type="PROSITE" id="PS50808"/>
    </source>
</evidence>
<dbReference type="PROSITE" id="PS50808">
    <property type="entry name" value="ZF_BED"/>
    <property type="match status" value="1"/>
</dbReference>
<evidence type="ECO:0000313" key="11">
    <source>
        <dbReference type="EMBL" id="CAG9840792.1"/>
    </source>
</evidence>
<dbReference type="Pfam" id="PF02892">
    <property type="entry name" value="zf-BED"/>
    <property type="match status" value="1"/>
</dbReference>
<dbReference type="PANTHER" id="PTHR46481:SF10">
    <property type="entry name" value="ZINC FINGER BED DOMAIN-CONTAINING PROTEIN 39"/>
    <property type="match status" value="1"/>
</dbReference>
<dbReference type="InterPro" id="IPR012337">
    <property type="entry name" value="RNaseH-like_sf"/>
</dbReference>
<keyword evidence="2" id="KW-0479">Metal-binding</keyword>
<dbReference type="GO" id="GO:0005634">
    <property type="term" value="C:nucleus"/>
    <property type="evidence" value="ECO:0007669"/>
    <property type="project" value="UniProtKB-SubCell"/>
</dbReference>
<reference evidence="11" key="1">
    <citation type="submission" date="2022-01" db="EMBL/GenBank/DDBJ databases">
        <authorList>
            <person name="King R."/>
        </authorList>
    </citation>
    <scope>NUCLEOTIDE SEQUENCE</scope>
</reference>
<dbReference type="GO" id="GO:0009791">
    <property type="term" value="P:post-embryonic development"/>
    <property type="evidence" value="ECO:0007669"/>
    <property type="project" value="UniProtKB-ARBA"/>
</dbReference>
<dbReference type="InterPro" id="IPR052035">
    <property type="entry name" value="ZnF_BED_domain_contain"/>
</dbReference>
<proteinExistence type="predicted"/>
<feature type="compositionally biased region" description="Polar residues" evidence="9">
    <location>
        <begin position="58"/>
        <end position="69"/>
    </location>
</feature>
<name>A0A9N9T8A3_DIABA</name>
<keyword evidence="4" id="KW-0862">Zinc</keyword>
<dbReference type="EMBL" id="OU898284">
    <property type="protein sequence ID" value="CAG9840792.1"/>
    <property type="molecule type" value="Genomic_DNA"/>
</dbReference>
<dbReference type="SUPFAM" id="SSF57667">
    <property type="entry name" value="beta-beta-alpha zinc fingers"/>
    <property type="match status" value="1"/>
</dbReference>
<evidence type="ECO:0000256" key="4">
    <source>
        <dbReference type="ARBA" id="ARBA00022833"/>
    </source>
</evidence>
<evidence type="ECO:0000256" key="5">
    <source>
        <dbReference type="ARBA" id="ARBA00023015"/>
    </source>
</evidence>
<evidence type="ECO:0000256" key="2">
    <source>
        <dbReference type="ARBA" id="ARBA00022723"/>
    </source>
</evidence>
<keyword evidence="12" id="KW-1185">Reference proteome</keyword>
<dbReference type="SMART" id="SM00614">
    <property type="entry name" value="ZnF_BED"/>
    <property type="match status" value="1"/>
</dbReference>
<evidence type="ECO:0000256" key="8">
    <source>
        <dbReference type="PROSITE-ProRule" id="PRU00027"/>
    </source>
</evidence>
<dbReference type="AlphaFoldDB" id="A0A9N9T8A3"/>
<dbReference type="PANTHER" id="PTHR46481">
    <property type="entry name" value="ZINC FINGER BED DOMAIN-CONTAINING PROTEIN 4"/>
    <property type="match status" value="1"/>
</dbReference>
<dbReference type="GO" id="GO:0003677">
    <property type="term" value="F:DNA binding"/>
    <property type="evidence" value="ECO:0007669"/>
    <property type="project" value="InterPro"/>
</dbReference>
<accession>A0A9N9T8A3</accession>
<keyword evidence="3 8" id="KW-0863">Zinc-finger</keyword>
<evidence type="ECO:0000313" key="12">
    <source>
        <dbReference type="Proteomes" id="UP001153709"/>
    </source>
</evidence>
<organism evidence="11 12">
    <name type="scientific">Diabrotica balteata</name>
    <name type="common">Banded cucumber beetle</name>
    <dbReference type="NCBI Taxonomy" id="107213"/>
    <lineage>
        <taxon>Eukaryota</taxon>
        <taxon>Metazoa</taxon>
        <taxon>Ecdysozoa</taxon>
        <taxon>Arthropoda</taxon>
        <taxon>Hexapoda</taxon>
        <taxon>Insecta</taxon>
        <taxon>Pterygota</taxon>
        <taxon>Neoptera</taxon>
        <taxon>Endopterygota</taxon>
        <taxon>Coleoptera</taxon>
        <taxon>Polyphaga</taxon>
        <taxon>Cucujiformia</taxon>
        <taxon>Chrysomeloidea</taxon>
        <taxon>Chrysomelidae</taxon>
        <taxon>Galerucinae</taxon>
        <taxon>Diabroticina</taxon>
        <taxon>Diabroticites</taxon>
        <taxon>Diabrotica</taxon>
    </lineage>
</organism>
<feature type="domain" description="BED-type" evidence="10">
    <location>
        <begin position="4"/>
        <end position="48"/>
    </location>
</feature>
<keyword evidence="7" id="KW-0539">Nucleus</keyword>
<gene>
    <name evidence="11" type="ORF">DIABBA_LOCUS13416</name>
</gene>
<sequence length="270" mass="31098">MNRKNKSVIWNYFKAENKEKRKCNLCSQIISYKSRSINFKKHLQRKHPPFVNIEHDSSSLQSEMTNANKRQLPETENNDGDNTTEGSSSSSIHKQTQLDYAPRTVGRAVPTKIDRCLIKLITTDFHRSSIVEDKYFRISVSVLNPAYQIPNNAANITKAVKDIVHWKHLGCLAHTINLIANDCITIIEPVIAKIRNLVTYFKRSTSAIVKLLYVQKQSGKIPKKLLQDVSTRWNSTYCMLERILDLGEVVLQIFNTYLKCLKKCTNHYDI</sequence>
<evidence type="ECO:0000256" key="6">
    <source>
        <dbReference type="ARBA" id="ARBA00023163"/>
    </source>
</evidence>
<evidence type="ECO:0000256" key="1">
    <source>
        <dbReference type="ARBA" id="ARBA00004123"/>
    </source>
</evidence>
<protein>
    <recommendedName>
        <fullName evidence="10">BED-type domain-containing protein</fullName>
    </recommendedName>
</protein>
<evidence type="ECO:0000256" key="9">
    <source>
        <dbReference type="SAM" id="MobiDB-lite"/>
    </source>
</evidence>
<feature type="region of interest" description="Disordered" evidence="9">
    <location>
        <begin position="50"/>
        <end position="101"/>
    </location>
</feature>
<dbReference type="GO" id="GO:0008270">
    <property type="term" value="F:zinc ion binding"/>
    <property type="evidence" value="ECO:0007669"/>
    <property type="project" value="UniProtKB-KW"/>
</dbReference>
<dbReference type="Proteomes" id="UP001153709">
    <property type="component" value="Chromosome 9"/>
</dbReference>
<feature type="compositionally biased region" description="Polar residues" evidence="9">
    <location>
        <begin position="80"/>
        <end position="98"/>
    </location>
</feature>
<dbReference type="SUPFAM" id="SSF53098">
    <property type="entry name" value="Ribonuclease H-like"/>
    <property type="match status" value="1"/>
</dbReference>
<keyword evidence="5" id="KW-0805">Transcription regulation</keyword>
<dbReference type="InterPro" id="IPR036236">
    <property type="entry name" value="Znf_C2H2_sf"/>
</dbReference>
<evidence type="ECO:0000256" key="7">
    <source>
        <dbReference type="ARBA" id="ARBA00023242"/>
    </source>
</evidence>